<dbReference type="InterPro" id="IPR055755">
    <property type="entry name" value="DUF7331"/>
</dbReference>
<accession>A0A1H9Q9M3</accession>
<dbReference type="Pfam" id="PF24018">
    <property type="entry name" value="DUF7331"/>
    <property type="match status" value="1"/>
</dbReference>
<name>A0A1H9Q9M3_9EURY</name>
<reference evidence="2" key="1">
    <citation type="submission" date="2016-10" db="EMBL/GenBank/DDBJ databases">
        <authorList>
            <person name="Varghese N."/>
            <person name="Submissions S."/>
        </authorList>
    </citation>
    <scope>NUCLEOTIDE SEQUENCE [LARGE SCALE GENOMIC DNA]</scope>
    <source>
        <strain evidence="2">DSM 25055</strain>
    </source>
</reference>
<dbReference type="EMBL" id="FOFD01000006">
    <property type="protein sequence ID" value="SER56543.1"/>
    <property type="molecule type" value="Genomic_DNA"/>
</dbReference>
<dbReference type="AlphaFoldDB" id="A0A1H9Q9M3"/>
<sequence length="61" mass="7126">MRSAEVIRMRTDRIQRDERIVTTDLDIEQYVSYADGDGTIIADRRNPSAWVRSTDVRPCVR</sequence>
<gene>
    <name evidence="1" type="ORF">SAMN04489841_4112</name>
</gene>
<dbReference type="Proteomes" id="UP000199114">
    <property type="component" value="Unassembled WGS sequence"/>
</dbReference>
<evidence type="ECO:0000313" key="2">
    <source>
        <dbReference type="Proteomes" id="UP000199114"/>
    </source>
</evidence>
<organism evidence="1 2">
    <name type="scientific">Natrinema salaciae</name>
    <dbReference type="NCBI Taxonomy" id="1186196"/>
    <lineage>
        <taxon>Archaea</taxon>
        <taxon>Methanobacteriati</taxon>
        <taxon>Methanobacteriota</taxon>
        <taxon>Stenosarchaea group</taxon>
        <taxon>Halobacteria</taxon>
        <taxon>Halobacteriales</taxon>
        <taxon>Natrialbaceae</taxon>
        <taxon>Natrinema</taxon>
    </lineage>
</organism>
<protein>
    <submittedName>
        <fullName evidence="1">Uncharacterized protein</fullName>
    </submittedName>
</protein>
<keyword evidence="2" id="KW-1185">Reference proteome</keyword>
<evidence type="ECO:0000313" key="1">
    <source>
        <dbReference type="EMBL" id="SER56543.1"/>
    </source>
</evidence>
<proteinExistence type="predicted"/>